<dbReference type="EMBL" id="JAAZWO010000009">
    <property type="protein sequence ID" value="MBC2397979.1"/>
    <property type="molecule type" value="Genomic_DNA"/>
</dbReference>
<sequence>MDILVRIFLCVLQVSLTASIAALLIILILKLFNSRIGIRFQHALLLIIIVRLIIPVNIQSNINLLGILFQKYENKILKTEGKSTSNSVYNFFREGKVYLSDDTKDNKTSSVSSSEKISYNQEKIRYNQEKIRYNQEKITRENVITNALKIVSCIWLVGVFSITLFFIIVVWKFKRKTLNLEQLTELKVVSLIEECKKKVSINRSIPIYACDNFKTPCILGVLKPRIYIPKYEYSINNYKNLSHILLHELIHYKRKDLLYNFLGTVALLIHWFNPVVWFLIKRMKLQRECACDACVLETLGEEEAIEYGMTLINFSKLISSSREVPQLAIFFETKSEIRRRIEMIKSFKKGSYKMSAAAAICCVLAGGIIFTSGVTARDIRTDNIVTAVNNKNSIKKQEEDKFLIDSPIKLYNNLKKAEEIAGFKFKVPDYLPAKYRALPDFKIIKISDKANVLKIDFQKPAHKVLDNKFFSFQASKENMEKVLKQDAELISEDAKVEISKKAISLGGINGYNITIFSNGFQNIRKYFVWQNEGIWYSIEYGESGDVLELSIDDIGKVASSIKYVEDIKNVDYSVKKEFLTETEPLLIYDKDDLKKAKELLGFTPKFPININKDITIDRAKVRLSEDSDIKNEKFNYEFNMNYISKVDNLFQIGAVSFSQRKDSKNYDDAKKKVNSIKIDGKEVFKYEETYEESEENKRYIYIWKENEVYCEVSIGEGNGNSDEIAKEFINSKPIN</sequence>
<gene>
    <name evidence="2" type="ORF">HGG79_09350</name>
</gene>
<dbReference type="InterPro" id="IPR052173">
    <property type="entry name" value="Beta-lactam_resp_regulator"/>
</dbReference>
<dbReference type="AlphaFoldDB" id="A0A923EBN1"/>
<protein>
    <submittedName>
        <fullName evidence="2">Beta-lactam sensor/signal transducer</fullName>
    </submittedName>
</protein>
<feature type="domain" description="Peptidase M56" evidence="1">
    <location>
        <begin position="10"/>
        <end position="344"/>
    </location>
</feature>
<comment type="caution">
    <text evidence="2">The sequence shown here is derived from an EMBL/GenBank/DDBJ whole genome shotgun (WGS) entry which is preliminary data.</text>
</comment>
<dbReference type="Proteomes" id="UP000563151">
    <property type="component" value="Unassembled WGS sequence"/>
</dbReference>
<dbReference type="CDD" id="cd07341">
    <property type="entry name" value="M56_BlaR1_MecR1_like"/>
    <property type="match status" value="1"/>
</dbReference>
<proteinExistence type="predicted"/>
<organism evidence="2 3">
    <name type="scientific">Clostridium tetanomorphum</name>
    <dbReference type="NCBI Taxonomy" id="1553"/>
    <lineage>
        <taxon>Bacteria</taxon>
        <taxon>Bacillati</taxon>
        <taxon>Bacillota</taxon>
        <taxon>Clostridia</taxon>
        <taxon>Eubacteriales</taxon>
        <taxon>Clostridiaceae</taxon>
        <taxon>Clostridium</taxon>
    </lineage>
</organism>
<dbReference type="PANTHER" id="PTHR34978">
    <property type="entry name" value="POSSIBLE SENSOR-TRANSDUCER PROTEIN BLAR"/>
    <property type="match status" value="1"/>
</dbReference>
<keyword evidence="3" id="KW-1185">Reference proteome</keyword>
<evidence type="ECO:0000259" key="1">
    <source>
        <dbReference type="Pfam" id="PF05569"/>
    </source>
</evidence>
<dbReference type="PANTHER" id="PTHR34978:SF3">
    <property type="entry name" value="SLR0241 PROTEIN"/>
    <property type="match status" value="1"/>
</dbReference>
<dbReference type="RefSeq" id="WP_035151190.1">
    <property type="nucleotide sequence ID" value="NZ_JAAZWO010000009.1"/>
</dbReference>
<accession>A0A923EBN1</accession>
<dbReference type="Pfam" id="PF05569">
    <property type="entry name" value="Peptidase_M56"/>
    <property type="match status" value="1"/>
</dbReference>
<name>A0A923EBN1_CLOTT</name>
<evidence type="ECO:0000313" key="2">
    <source>
        <dbReference type="EMBL" id="MBC2397979.1"/>
    </source>
</evidence>
<evidence type="ECO:0000313" key="3">
    <source>
        <dbReference type="Proteomes" id="UP000563151"/>
    </source>
</evidence>
<reference evidence="2 3" key="1">
    <citation type="submission" date="2020-04" db="EMBL/GenBank/DDBJ databases">
        <title>Genomic insights into acetone-butanol-ethanol (ABE) fermentation by sequencing solventogenic clostridia strains.</title>
        <authorList>
            <person name="Brown S."/>
        </authorList>
    </citation>
    <scope>NUCLEOTIDE SEQUENCE [LARGE SCALE GENOMIC DNA]</scope>
    <source>
        <strain evidence="2 3">DJ011</strain>
    </source>
</reference>
<dbReference type="InterPro" id="IPR008756">
    <property type="entry name" value="Peptidase_M56"/>
</dbReference>